<dbReference type="HOGENOM" id="CLU_2049338_0_0_1"/>
<dbReference type="EMBL" id="FQ790245">
    <property type="protein sequence ID" value="CCD42308.1"/>
    <property type="molecule type" value="Genomic_DNA"/>
</dbReference>
<dbReference type="Proteomes" id="UP000008177">
    <property type="component" value="Unplaced contigs"/>
</dbReference>
<accession>G2XN52</accession>
<dbReference type="InParanoid" id="G2XN52"/>
<sequence>MTAISKDTKYYSETAKKVFLAQISMEVIKIKQSLQQSTSSNVNANTIGVQLMLRGTVLYINTGRSDLQFFITCIYTQVRNPHHLEEGVIFNLAKFKREPIYQINERKINYMELGLDSLLG</sequence>
<organism evidence="1 2">
    <name type="scientific">Botryotinia fuckeliana (strain T4)</name>
    <name type="common">Noble rot fungus</name>
    <name type="synonym">Botrytis cinerea</name>
    <dbReference type="NCBI Taxonomy" id="999810"/>
    <lineage>
        <taxon>Eukaryota</taxon>
        <taxon>Fungi</taxon>
        <taxon>Dikarya</taxon>
        <taxon>Ascomycota</taxon>
        <taxon>Pezizomycotina</taxon>
        <taxon>Leotiomycetes</taxon>
        <taxon>Helotiales</taxon>
        <taxon>Sclerotiniaceae</taxon>
        <taxon>Botrytis</taxon>
    </lineage>
</organism>
<name>G2XN52_BOTF4</name>
<evidence type="ECO:0000313" key="1">
    <source>
        <dbReference type="EMBL" id="CCD42308.1"/>
    </source>
</evidence>
<proteinExistence type="predicted"/>
<reference evidence="2" key="1">
    <citation type="journal article" date="2011" name="PLoS Genet.">
        <title>Genomic analysis of the necrotrophic fungal pathogens Sclerotinia sclerotiorum and Botrytis cinerea.</title>
        <authorList>
            <person name="Amselem J."/>
            <person name="Cuomo C.A."/>
            <person name="van Kan J.A."/>
            <person name="Viaud M."/>
            <person name="Benito E.P."/>
            <person name="Couloux A."/>
            <person name="Coutinho P.M."/>
            <person name="de Vries R.P."/>
            <person name="Dyer P.S."/>
            <person name="Fillinger S."/>
            <person name="Fournier E."/>
            <person name="Gout L."/>
            <person name="Hahn M."/>
            <person name="Kohn L."/>
            <person name="Lapalu N."/>
            <person name="Plummer K.M."/>
            <person name="Pradier J.M."/>
            <person name="Quevillon E."/>
            <person name="Sharon A."/>
            <person name="Simon A."/>
            <person name="ten Have A."/>
            <person name="Tudzynski B."/>
            <person name="Tudzynski P."/>
            <person name="Wincker P."/>
            <person name="Andrew M."/>
            <person name="Anthouard V."/>
            <person name="Beever R.E."/>
            <person name="Beffa R."/>
            <person name="Benoit I."/>
            <person name="Bouzid O."/>
            <person name="Brault B."/>
            <person name="Chen Z."/>
            <person name="Choquer M."/>
            <person name="Collemare J."/>
            <person name="Cotton P."/>
            <person name="Danchin E.G."/>
            <person name="Da Silva C."/>
            <person name="Gautier A."/>
            <person name="Giraud C."/>
            <person name="Giraud T."/>
            <person name="Gonzalez C."/>
            <person name="Grossetete S."/>
            <person name="Guldener U."/>
            <person name="Henrissat B."/>
            <person name="Howlett B.J."/>
            <person name="Kodira C."/>
            <person name="Kretschmer M."/>
            <person name="Lappartient A."/>
            <person name="Leroch M."/>
            <person name="Levis C."/>
            <person name="Mauceli E."/>
            <person name="Neuveglise C."/>
            <person name="Oeser B."/>
            <person name="Pearson M."/>
            <person name="Poulain J."/>
            <person name="Poussereau N."/>
            <person name="Quesneville H."/>
            <person name="Rascle C."/>
            <person name="Schumacher J."/>
            <person name="Segurens B."/>
            <person name="Sexton A."/>
            <person name="Silva E."/>
            <person name="Sirven C."/>
            <person name="Soanes D.M."/>
            <person name="Talbot N.J."/>
            <person name="Templeton M."/>
            <person name="Yandava C."/>
            <person name="Yarden O."/>
            <person name="Zeng Q."/>
            <person name="Rollins J.A."/>
            <person name="Lebrun M.H."/>
            <person name="Dickman M."/>
        </authorList>
    </citation>
    <scope>NUCLEOTIDE SEQUENCE [LARGE SCALE GENOMIC DNA]</scope>
    <source>
        <strain evidence="2">T4</strain>
    </source>
</reference>
<evidence type="ECO:0000313" key="2">
    <source>
        <dbReference type="Proteomes" id="UP000008177"/>
    </source>
</evidence>
<dbReference type="AlphaFoldDB" id="G2XN52"/>
<protein>
    <submittedName>
        <fullName evidence="1">Uncharacterized protein</fullName>
    </submittedName>
</protein>
<gene>
    <name evidence="1" type="ORF">BofuT4_P014360.1</name>
</gene>